<dbReference type="Gene3D" id="2.60.40.420">
    <property type="entry name" value="Cupredoxins - blue copper proteins"/>
    <property type="match status" value="3"/>
</dbReference>
<evidence type="ECO:0000259" key="10">
    <source>
        <dbReference type="Pfam" id="PF07731"/>
    </source>
</evidence>
<comment type="catalytic activity">
    <reaction evidence="1">
        <text>4 hydroquinone + O2 = 4 benzosemiquinone + 2 H2O</text>
        <dbReference type="Rhea" id="RHEA:11276"/>
        <dbReference type="ChEBI" id="CHEBI:15377"/>
        <dbReference type="ChEBI" id="CHEBI:15379"/>
        <dbReference type="ChEBI" id="CHEBI:17594"/>
        <dbReference type="ChEBI" id="CHEBI:17977"/>
        <dbReference type="EC" id="1.10.3.2"/>
    </reaction>
</comment>
<proteinExistence type="inferred from homology"/>
<dbReference type="PROSITE" id="PS00079">
    <property type="entry name" value="MULTICOPPER_OXIDASE1"/>
    <property type="match status" value="1"/>
</dbReference>
<feature type="domain" description="Plastocyanin-like" evidence="10">
    <location>
        <begin position="522"/>
        <end position="672"/>
    </location>
</feature>
<dbReference type="Pfam" id="PF07731">
    <property type="entry name" value="Cu-oxidase_2"/>
    <property type="match status" value="1"/>
</dbReference>
<dbReference type="OrthoDB" id="2121828at2759"/>
<evidence type="ECO:0000256" key="7">
    <source>
        <dbReference type="ARBA" id="ARBA00023008"/>
    </source>
</evidence>
<feature type="domain" description="Plastocyanin-like" evidence="11">
    <location>
        <begin position="139"/>
        <end position="255"/>
    </location>
</feature>
<evidence type="ECO:0000256" key="8">
    <source>
        <dbReference type="ARBA" id="ARBA00023180"/>
    </source>
</evidence>
<dbReference type="NCBIfam" id="TIGR03390">
    <property type="entry name" value="ascorbOXfungal"/>
    <property type="match status" value="1"/>
</dbReference>
<comment type="cofactor">
    <cofactor evidence="2">
        <name>Cu cation</name>
        <dbReference type="ChEBI" id="CHEBI:23378"/>
    </cofactor>
</comment>
<keyword evidence="13" id="KW-1185">Reference proteome</keyword>
<evidence type="ECO:0000256" key="1">
    <source>
        <dbReference type="ARBA" id="ARBA00000349"/>
    </source>
</evidence>
<dbReference type="InterPro" id="IPR045087">
    <property type="entry name" value="Cu-oxidase_fam"/>
</dbReference>
<keyword evidence="6" id="KW-0560">Oxidoreductase</keyword>
<evidence type="ECO:0000256" key="2">
    <source>
        <dbReference type="ARBA" id="ARBA00001935"/>
    </source>
</evidence>
<evidence type="ECO:0000256" key="6">
    <source>
        <dbReference type="ARBA" id="ARBA00023002"/>
    </source>
</evidence>
<evidence type="ECO:0000256" key="4">
    <source>
        <dbReference type="ARBA" id="ARBA00012297"/>
    </source>
</evidence>
<name>A0A9Q3C4T7_9BASI</name>
<dbReference type="EMBL" id="AVOT02004727">
    <property type="protein sequence ID" value="MBW0477199.1"/>
    <property type="molecule type" value="Genomic_DNA"/>
</dbReference>
<dbReference type="InterPro" id="IPR011706">
    <property type="entry name" value="Cu-oxidase_C"/>
</dbReference>
<keyword evidence="5" id="KW-0479">Metal-binding</keyword>
<dbReference type="InterPro" id="IPR017762">
    <property type="entry name" value="Multicopper_oxidase_fun"/>
</dbReference>
<comment type="caution">
    <text evidence="12">The sequence shown here is derived from an EMBL/GenBank/DDBJ whole genome shotgun (WGS) entry which is preliminary data.</text>
</comment>
<comment type="similarity">
    <text evidence="3">Belongs to the multicopper oxidase family.</text>
</comment>
<dbReference type="PANTHER" id="PTHR11709">
    <property type="entry name" value="MULTI-COPPER OXIDASE"/>
    <property type="match status" value="1"/>
</dbReference>
<dbReference type="CDD" id="cd13873">
    <property type="entry name" value="CuRO_2_AAO_like_2"/>
    <property type="match status" value="1"/>
</dbReference>
<dbReference type="Pfam" id="PF07732">
    <property type="entry name" value="Cu-oxidase_3"/>
    <property type="match status" value="1"/>
</dbReference>
<dbReference type="InterPro" id="IPR002355">
    <property type="entry name" value="Cu_oxidase_Cu_BS"/>
</dbReference>
<accession>A0A9Q3C4T7</accession>
<dbReference type="AlphaFoldDB" id="A0A9Q3C4T7"/>
<reference evidence="12" key="1">
    <citation type="submission" date="2021-03" db="EMBL/GenBank/DDBJ databases">
        <title>Draft genome sequence of rust myrtle Austropuccinia psidii MF-1, a brazilian biotype.</title>
        <authorList>
            <person name="Quecine M.C."/>
            <person name="Pachon D.M.R."/>
            <person name="Bonatelli M.L."/>
            <person name="Correr F.H."/>
            <person name="Franceschini L.M."/>
            <person name="Leite T.F."/>
            <person name="Margarido G.R.A."/>
            <person name="Almeida C.A."/>
            <person name="Ferrarezi J.A."/>
            <person name="Labate C.A."/>
        </authorList>
    </citation>
    <scope>NUCLEOTIDE SEQUENCE</scope>
    <source>
        <strain evidence="12">MF-1</strain>
    </source>
</reference>
<dbReference type="Proteomes" id="UP000765509">
    <property type="component" value="Unassembled WGS sequence"/>
</dbReference>
<keyword evidence="8" id="KW-0325">Glycoprotein</keyword>
<dbReference type="InterPro" id="IPR011707">
    <property type="entry name" value="Cu-oxidase-like_N"/>
</dbReference>
<evidence type="ECO:0000313" key="13">
    <source>
        <dbReference type="Proteomes" id="UP000765509"/>
    </source>
</evidence>
<organism evidence="12 13">
    <name type="scientific">Austropuccinia psidii MF-1</name>
    <dbReference type="NCBI Taxonomy" id="1389203"/>
    <lineage>
        <taxon>Eukaryota</taxon>
        <taxon>Fungi</taxon>
        <taxon>Dikarya</taxon>
        <taxon>Basidiomycota</taxon>
        <taxon>Pucciniomycotina</taxon>
        <taxon>Pucciniomycetes</taxon>
        <taxon>Pucciniales</taxon>
        <taxon>Sphaerophragmiaceae</taxon>
        <taxon>Austropuccinia</taxon>
    </lineage>
</organism>
<dbReference type="GO" id="GO:0052716">
    <property type="term" value="F:hydroquinone:oxygen oxidoreductase activity"/>
    <property type="evidence" value="ECO:0007669"/>
    <property type="project" value="UniProtKB-EC"/>
</dbReference>
<dbReference type="InterPro" id="IPR008972">
    <property type="entry name" value="Cupredoxin"/>
</dbReference>
<dbReference type="PROSITE" id="PS00080">
    <property type="entry name" value="MULTICOPPER_OXIDASE2"/>
    <property type="match status" value="1"/>
</dbReference>
<dbReference type="GO" id="GO:0005507">
    <property type="term" value="F:copper ion binding"/>
    <property type="evidence" value="ECO:0007669"/>
    <property type="project" value="InterPro"/>
</dbReference>
<evidence type="ECO:0000259" key="11">
    <source>
        <dbReference type="Pfam" id="PF07732"/>
    </source>
</evidence>
<feature type="domain" description="Plastocyanin-like" evidence="9">
    <location>
        <begin position="265"/>
        <end position="392"/>
    </location>
</feature>
<evidence type="ECO:0000313" key="12">
    <source>
        <dbReference type="EMBL" id="MBW0477199.1"/>
    </source>
</evidence>
<protein>
    <recommendedName>
        <fullName evidence="4">laccase</fullName>
        <ecNumber evidence="4">1.10.3.2</ecNumber>
    </recommendedName>
</protein>
<dbReference type="InterPro" id="IPR001117">
    <property type="entry name" value="Cu-oxidase_2nd"/>
</dbReference>
<evidence type="ECO:0000256" key="5">
    <source>
        <dbReference type="ARBA" id="ARBA00022723"/>
    </source>
</evidence>
<evidence type="ECO:0000256" key="3">
    <source>
        <dbReference type="ARBA" id="ARBA00010609"/>
    </source>
</evidence>
<dbReference type="InterPro" id="IPR033138">
    <property type="entry name" value="Cu_oxidase_CS"/>
</dbReference>
<sequence>MTWSRIGNYNRDESVDGKPLLASVSGKATAYSDLLSLPHSSWPHVLMSEDRDALPALLLTRTSPYWGTSSLTLQQRSLAFFLRQNSNNSLWNPKSLLNLSGPAKWIIFNKLPPGVFLVTFRHPFFSDNSGSKPTVVLEVAQTIISADCTNRPSVTINGTSPGPELRFKEGQRVVIRVINRLKDHNTTIHFHGLSQFGSPFADGTQKISQFAIAANGGYFDYEFQLELGSAGTYMYHAHVGFQISSAYAPFIVEDDSPPPFKYAHDITLLFGDYYHRVDDSIANDLEAAPFKWLGEPQSLVVNGNALGSCNSSSLYGCTQTCQHHNVVVKPDTVYRVRVIGITVLTYLYFGIENHSSLFVIEADGGYVKPAETDHIQLHSGQRYSFLLKTKSKSDLAKLGKKQFWGRIESRWRPIRDQGAFVLRYEDDSNSKNSPISKTNPSYSPAPVLEDFKKLVPLPDEGNKWLTKVFQPFNKTEIAPTSAQVNRRLIITGQQRKQEDGSIHWYVNGEHYVETQPNIPFLVQAYTRGLKPNYEKAKKNNGYDPDLAVYPIKLNDVVEFVFINQASTANVAEAHPWHLHGQKAFMIAEGYGEFSDAKLHKAEASFNKTHILRDTQVLLAGQGASYTNTTVPSGTQTGWMVLRMRANTPGAFLFHCHTQPHALMGMAGVFLIGIEHLPPLPPGFLNEFLNANNTLPPRFPLRKRHTSRESKLTSRIQHNSNLELKTIVV</sequence>
<dbReference type="PANTHER" id="PTHR11709:SF394">
    <property type="entry name" value="FI03373P-RELATED"/>
    <property type="match status" value="1"/>
</dbReference>
<dbReference type="EC" id="1.10.3.2" evidence="4"/>
<evidence type="ECO:0000259" key="9">
    <source>
        <dbReference type="Pfam" id="PF00394"/>
    </source>
</evidence>
<dbReference type="SUPFAM" id="SSF49503">
    <property type="entry name" value="Cupredoxins"/>
    <property type="match status" value="3"/>
</dbReference>
<gene>
    <name evidence="12" type="ORF">O181_016914</name>
</gene>
<dbReference type="Pfam" id="PF00394">
    <property type="entry name" value="Cu-oxidase"/>
    <property type="match status" value="1"/>
</dbReference>
<keyword evidence="7" id="KW-0186">Copper</keyword>